<evidence type="ECO:0008006" key="4">
    <source>
        <dbReference type="Google" id="ProtNLM"/>
    </source>
</evidence>
<feature type="chain" id="PRO_5040344741" description="Glycoside hydrolase subgroup catalytic core protein" evidence="1">
    <location>
        <begin position="21"/>
        <end position="583"/>
    </location>
</feature>
<comment type="caution">
    <text evidence="2">The sequence shown here is derived from an EMBL/GenBank/DDBJ whole genome shotgun (WGS) entry which is preliminary data.</text>
</comment>
<dbReference type="AlphaFoldDB" id="A0A9P7PZ77"/>
<dbReference type="Gene3D" id="3.20.20.80">
    <property type="entry name" value="Glycosidases"/>
    <property type="match status" value="1"/>
</dbReference>
<evidence type="ECO:0000256" key="1">
    <source>
        <dbReference type="SAM" id="SignalP"/>
    </source>
</evidence>
<keyword evidence="3" id="KW-1185">Reference proteome</keyword>
<evidence type="ECO:0000313" key="3">
    <source>
        <dbReference type="Proteomes" id="UP000732380"/>
    </source>
</evidence>
<dbReference type="SUPFAM" id="SSF51445">
    <property type="entry name" value="(Trans)glycosidases"/>
    <property type="match status" value="1"/>
</dbReference>
<reference evidence="2 3" key="1">
    <citation type="journal article" date="2020" name="bioRxiv">
        <title>Whole genome comparisons of ergot fungi reveals the divergence and evolution of species within the genus Claviceps are the result of varying mechanisms driving genome evolution and host range expansion.</title>
        <authorList>
            <person name="Wyka S.A."/>
            <person name="Mondo S.J."/>
            <person name="Liu M."/>
            <person name="Dettman J."/>
            <person name="Nalam V."/>
            <person name="Broders K.D."/>
        </authorList>
    </citation>
    <scope>NUCLEOTIDE SEQUENCE [LARGE SCALE GENOMIC DNA]</scope>
    <source>
        <strain evidence="2 3">LM576</strain>
    </source>
</reference>
<feature type="signal peptide" evidence="1">
    <location>
        <begin position="1"/>
        <end position="20"/>
    </location>
</feature>
<dbReference type="InterPro" id="IPR017853">
    <property type="entry name" value="GH"/>
</dbReference>
<gene>
    <name evidence="2" type="ORF">E4U13_004183</name>
</gene>
<dbReference type="EMBL" id="SRQM01000324">
    <property type="protein sequence ID" value="KAG6112704.1"/>
    <property type="molecule type" value="Genomic_DNA"/>
</dbReference>
<organism evidence="2 3">
    <name type="scientific">Claviceps humidiphila</name>
    <dbReference type="NCBI Taxonomy" id="1294629"/>
    <lineage>
        <taxon>Eukaryota</taxon>
        <taxon>Fungi</taxon>
        <taxon>Dikarya</taxon>
        <taxon>Ascomycota</taxon>
        <taxon>Pezizomycotina</taxon>
        <taxon>Sordariomycetes</taxon>
        <taxon>Hypocreomycetidae</taxon>
        <taxon>Hypocreales</taxon>
        <taxon>Clavicipitaceae</taxon>
        <taxon>Claviceps</taxon>
    </lineage>
</organism>
<proteinExistence type="predicted"/>
<sequence>MLPMSSILTFGLLLIGLVGALDTGNHPEWPRWCGKVYQPHFPPGGQTVEPALLPDGPALDVQFKPRYSIYLAGGQLAEFIVKANPSPWRGQKWPNLNKASPSPPPPLFFNISLVSNKRVLVSDRLDISSSSSTSSTPSHDVFTFDLSQYDLTPRFEPYQVVLTGADPSGTYHISATSELVFLPDKKTGSITRLDHLNGGILFRSAATNHMFEPFLPFGYYASCDRFLCDKDYVAKVKAYQALGMNSMVSLTTVQDSGPVYKLMDGLDMRYMYDLREWYKNLTAVREQVSVIRDFEGLYSYWGADEPDGHQDPFNLLPEARDAIRQLDPYHPVSVTLNCQDFYFDEYTAGADIIMEDAYPIGINSSFSKWGTPCNATYGDCGCDNCQGNVQDVSSRLDTLSRYETWLGLWPKTKAHNPQTFHGEGYWSRDPTDEEVVAMNALAFHHGAKLIAGWVWPFTDSLGKTMGSFGAKVSKSPVREFVVTGELIQFDIAGINNDDASSMVEAACWVGERVGEQNNKVLVSVVNGGHEAIDAEVSISLPRGLVVKGLEEVVWGNGTWTWTAGILKLGKQSAMATNMVIMHV</sequence>
<accession>A0A9P7PZ77</accession>
<name>A0A9P7PZ77_9HYPO</name>
<evidence type="ECO:0000313" key="2">
    <source>
        <dbReference type="EMBL" id="KAG6112704.1"/>
    </source>
</evidence>
<keyword evidence="1" id="KW-0732">Signal</keyword>
<protein>
    <recommendedName>
        <fullName evidence="4">Glycoside hydrolase subgroup catalytic core protein</fullName>
    </recommendedName>
</protein>
<dbReference type="Proteomes" id="UP000732380">
    <property type="component" value="Unassembled WGS sequence"/>
</dbReference>